<dbReference type="Pfam" id="PF13535">
    <property type="entry name" value="ATP-grasp_4"/>
    <property type="match status" value="1"/>
</dbReference>
<dbReference type="EMBL" id="JBHHMI010000003">
    <property type="protein sequence ID" value="MFB5266245.1"/>
    <property type="molecule type" value="Genomic_DNA"/>
</dbReference>
<dbReference type="InterPro" id="IPR040570">
    <property type="entry name" value="LAL_C2"/>
</dbReference>
<protein>
    <submittedName>
        <fullName evidence="6">ATP-grasp domain-containing protein</fullName>
    </submittedName>
</protein>
<reference evidence="6 7" key="1">
    <citation type="submission" date="2024-09" db="EMBL/GenBank/DDBJ databases">
        <title>Paenibacillus zeirhizospherea sp. nov., isolated from surface of the maize (Zea mays) roots in a horticulture field, Hungary.</title>
        <authorList>
            <person name="Marton D."/>
            <person name="Farkas M."/>
            <person name="Bedics A."/>
            <person name="Toth E."/>
            <person name="Tancsics A."/>
            <person name="Boka K."/>
            <person name="Maroti G."/>
            <person name="Kriszt B."/>
            <person name="Cserhati M."/>
        </authorList>
    </citation>
    <scope>NUCLEOTIDE SEQUENCE [LARGE SCALE GENOMIC DNA]</scope>
    <source>
        <strain evidence="6 7">KCTC 33519</strain>
    </source>
</reference>
<dbReference type="InterPro" id="IPR011761">
    <property type="entry name" value="ATP-grasp"/>
</dbReference>
<dbReference type="Proteomes" id="UP001580346">
    <property type="component" value="Unassembled WGS sequence"/>
</dbReference>
<dbReference type="InterPro" id="IPR052032">
    <property type="entry name" value="ATP-dep_AA_Ligase"/>
</dbReference>
<dbReference type="Pfam" id="PF18130">
    <property type="entry name" value="ATPgrasp_N"/>
    <property type="match status" value="1"/>
</dbReference>
<evidence type="ECO:0000256" key="3">
    <source>
        <dbReference type="ARBA" id="ARBA00022840"/>
    </source>
</evidence>
<evidence type="ECO:0000313" key="6">
    <source>
        <dbReference type="EMBL" id="MFB5266245.1"/>
    </source>
</evidence>
<evidence type="ECO:0000256" key="4">
    <source>
        <dbReference type="PROSITE-ProRule" id="PRU00409"/>
    </source>
</evidence>
<evidence type="ECO:0000313" key="7">
    <source>
        <dbReference type="Proteomes" id="UP001580346"/>
    </source>
</evidence>
<organism evidence="6 7">
    <name type="scientific">Paenibacillus enshidis</name>
    <dbReference type="NCBI Taxonomy" id="1458439"/>
    <lineage>
        <taxon>Bacteria</taxon>
        <taxon>Bacillati</taxon>
        <taxon>Bacillota</taxon>
        <taxon>Bacilli</taxon>
        <taxon>Bacillales</taxon>
        <taxon>Paenibacillaceae</taxon>
        <taxon>Paenibacillus</taxon>
    </lineage>
</organism>
<evidence type="ECO:0000256" key="2">
    <source>
        <dbReference type="ARBA" id="ARBA00022741"/>
    </source>
</evidence>
<dbReference type="Pfam" id="PF18603">
    <property type="entry name" value="LAL_C2"/>
    <property type="match status" value="1"/>
</dbReference>
<sequence>MKHILFVESREYLPGIEFCKQQNWKVTLLTTTPEFYQKEKLAMVDDVFMVETYDEQKVVEFVRQYHARQHLDAVLSFSDLYVIPATAAAKAIGVPTMDPEATKRARNKWITRELCKQHGIASPSFYNAASLQQALEAAEEIGYPCIIKPIDGASSLGVKCVYNPQELERAYADYMENRHLGKGLYGSERLLIEEYIEGELFSVETLTCNGATHVLGITDRQLIGFPGFIESAGAFPIVGQHQDSSIPLVLRCLQVLGIDFGAAHTEIVLTAKGPLIIEVNPRMGGGPVHDLIYYATGIDLVKEIIKIHMGMPPELQPVHSKVAAAKILYATVNGTLRSIKQHQPILEQMDVKHFKVSKIGQQVKVPESNFDSIGTLVVVGDTESAARSRLELIEQQLEFIVE</sequence>
<proteinExistence type="predicted"/>
<dbReference type="PANTHER" id="PTHR43585">
    <property type="entry name" value="FUMIPYRROLE BIOSYNTHESIS PROTEIN C"/>
    <property type="match status" value="1"/>
</dbReference>
<dbReference type="SMART" id="SM01209">
    <property type="entry name" value="GARS_A"/>
    <property type="match status" value="1"/>
</dbReference>
<dbReference type="Gene3D" id="3.40.50.20">
    <property type="match status" value="1"/>
</dbReference>
<dbReference type="PROSITE" id="PS50975">
    <property type="entry name" value="ATP_GRASP"/>
    <property type="match status" value="1"/>
</dbReference>
<evidence type="ECO:0000256" key="1">
    <source>
        <dbReference type="ARBA" id="ARBA00022598"/>
    </source>
</evidence>
<keyword evidence="1" id="KW-0436">Ligase</keyword>
<comment type="caution">
    <text evidence="6">The sequence shown here is derived from an EMBL/GenBank/DDBJ whole genome shotgun (WGS) entry which is preliminary data.</text>
</comment>
<keyword evidence="2 4" id="KW-0547">Nucleotide-binding</keyword>
<dbReference type="Gene3D" id="3.30.470.20">
    <property type="entry name" value="ATP-grasp fold, B domain"/>
    <property type="match status" value="1"/>
</dbReference>
<feature type="domain" description="ATP-grasp" evidence="5">
    <location>
        <begin position="112"/>
        <end position="309"/>
    </location>
</feature>
<keyword evidence="3 4" id="KW-0067">ATP-binding</keyword>
<dbReference type="PANTHER" id="PTHR43585:SF2">
    <property type="entry name" value="ATP-GRASP ENZYME FSQD"/>
    <property type="match status" value="1"/>
</dbReference>
<name>A0ABV5AQH0_9BACL</name>
<keyword evidence="7" id="KW-1185">Reference proteome</keyword>
<evidence type="ECO:0000259" key="5">
    <source>
        <dbReference type="PROSITE" id="PS50975"/>
    </source>
</evidence>
<dbReference type="RefSeq" id="WP_375353839.1">
    <property type="nucleotide sequence ID" value="NZ_JBHHMI010000003.1"/>
</dbReference>
<accession>A0ABV5AQH0</accession>
<gene>
    <name evidence="6" type="ORF">ACE41H_05515</name>
</gene>
<dbReference type="InterPro" id="IPR041472">
    <property type="entry name" value="BL00235/CARNS1_N"/>
</dbReference>
<dbReference type="SUPFAM" id="SSF56059">
    <property type="entry name" value="Glutathione synthetase ATP-binding domain-like"/>
    <property type="match status" value="1"/>
</dbReference>